<proteinExistence type="predicted"/>
<dbReference type="OrthoDB" id="10057854at2759"/>
<reference evidence="3 4" key="1">
    <citation type="submission" date="2020-11" db="EMBL/GenBank/DDBJ databases">
        <authorList>
            <person name="Wallbank WR R."/>
            <person name="Pardo Diaz C."/>
            <person name="Kozak K."/>
            <person name="Martin S."/>
            <person name="Jiggins C."/>
            <person name="Moest M."/>
            <person name="Warren A I."/>
            <person name="Generalovic N T."/>
            <person name="Byers J.R.P. K."/>
            <person name="Montejo-Kovacevich G."/>
            <person name="Yen C E."/>
        </authorList>
    </citation>
    <scope>NUCLEOTIDE SEQUENCE [LARGE SCALE GENOMIC DNA]</scope>
</reference>
<dbReference type="InterPro" id="IPR048998">
    <property type="entry name" value="STPR"/>
</dbReference>
<feature type="compositionally biased region" description="Polar residues" evidence="1">
    <location>
        <begin position="666"/>
        <end position="675"/>
    </location>
</feature>
<evidence type="ECO:0000256" key="1">
    <source>
        <dbReference type="SAM" id="MobiDB-lite"/>
    </source>
</evidence>
<dbReference type="FunCoup" id="A0A7R8YV42">
    <property type="interactions" value="43"/>
</dbReference>
<keyword evidence="4" id="KW-1185">Reference proteome</keyword>
<organism evidence="3 4">
    <name type="scientific">Hermetia illucens</name>
    <name type="common">Black soldier fly</name>
    <dbReference type="NCBI Taxonomy" id="343691"/>
    <lineage>
        <taxon>Eukaryota</taxon>
        <taxon>Metazoa</taxon>
        <taxon>Ecdysozoa</taxon>
        <taxon>Arthropoda</taxon>
        <taxon>Hexapoda</taxon>
        <taxon>Insecta</taxon>
        <taxon>Pterygota</taxon>
        <taxon>Neoptera</taxon>
        <taxon>Endopterygota</taxon>
        <taxon>Diptera</taxon>
        <taxon>Brachycera</taxon>
        <taxon>Stratiomyomorpha</taxon>
        <taxon>Stratiomyidae</taxon>
        <taxon>Hermetiinae</taxon>
        <taxon>Hermetia</taxon>
    </lineage>
</organism>
<evidence type="ECO:0000313" key="3">
    <source>
        <dbReference type="EMBL" id="CAD7086872.1"/>
    </source>
</evidence>
<feature type="domain" description="STPR" evidence="2">
    <location>
        <begin position="542"/>
        <end position="618"/>
    </location>
</feature>
<feature type="region of interest" description="Disordered" evidence="1">
    <location>
        <begin position="642"/>
        <end position="675"/>
    </location>
</feature>
<feature type="compositionally biased region" description="Polar residues" evidence="1">
    <location>
        <begin position="359"/>
        <end position="368"/>
    </location>
</feature>
<name>A0A7R8YV42_HERIL</name>
<feature type="compositionally biased region" description="Basic and acidic residues" evidence="1">
    <location>
        <begin position="335"/>
        <end position="352"/>
    </location>
</feature>
<sequence length="713" mass="82665">MESGHNDGIKLEGNEHYNLLSIDAANQGNTPGSTTESSSSFRSTSSKQRWNESPEARARRLARNAERMRERRARESEDEYRARLARNAEANRMRRHNENEVERAMRLVRNAARQRLRRAMETPDQRSKRLAKLAERMRIYRANETPEQRKMRLAEMAARARERIARESSEERKERLRKLSEYAKKVRSNKNNMKTANTNESNQNLNQNTVQNVPDTQIGGQQTSQPQQPNPPTYPHQTLTNSIEYYQNMFINSALRPNITKDLQTQLNVTQNSTQLPVRFTNNTHGVVIDPSVPTNIFQQNFYDDSKPVQKIQQVPYQTLTSSIEYYQNKFIKGEKVQQDTKDQSPSEEIKPKIRPPGSESSSPLASHQQLVNPTTQLYNQFPYLNNFPPVSSPPSSSNSQQNYYPMYHNGFQLAIAPNTIPPPFTPVHFQNAGTIQQPQQQQQQQAPQNYNIVNASQQAQNQQQLPQQPTQLVQDFPKPVRGRPKKIFPDNEITRIPAELQDEAIRQYKVNALLENEINQILASPKRGRGRPGRGHETEEERRIRLDKMAAHQRQVRANETLEEREIRLRKLSERARLKRQQIRETETEEERRVRRAKQAEYARLRRLRAQTPENKKRIEERAKQLYAQIHSQQQQLLQQQQQSAIIHGQQQPQSQQPTMHQNQSHTLQMAHSSGANAANEDFVKNPGKDFAQSENNDVLKILEPIIIMKAK</sequence>
<protein>
    <recommendedName>
        <fullName evidence="2">STPR domain-containing protein</fullName>
    </recommendedName>
</protein>
<feature type="region of interest" description="Disordered" evidence="1">
    <location>
        <begin position="335"/>
        <end position="368"/>
    </location>
</feature>
<feature type="domain" description="STPR" evidence="2">
    <location>
        <begin position="102"/>
        <end position="175"/>
    </location>
</feature>
<feature type="compositionally biased region" description="Low complexity" evidence="1">
    <location>
        <begin position="33"/>
        <end position="46"/>
    </location>
</feature>
<dbReference type="AlphaFoldDB" id="A0A7R8YV42"/>
<dbReference type="Proteomes" id="UP000594454">
    <property type="component" value="Chromosome 4"/>
</dbReference>
<feature type="region of interest" description="Disordered" evidence="1">
    <location>
        <begin position="182"/>
        <end position="238"/>
    </location>
</feature>
<feature type="compositionally biased region" description="Low complexity" evidence="1">
    <location>
        <begin position="642"/>
        <end position="665"/>
    </location>
</feature>
<dbReference type="InParanoid" id="A0A7R8YV42"/>
<feature type="compositionally biased region" description="Low complexity" evidence="1">
    <location>
        <begin position="197"/>
        <end position="227"/>
    </location>
</feature>
<feature type="region of interest" description="Disordered" evidence="1">
    <location>
        <begin position="23"/>
        <end position="80"/>
    </location>
</feature>
<evidence type="ECO:0000313" key="4">
    <source>
        <dbReference type="Proteomes" id="UP000594454"/>
    </source>
</evidence>
<dbReference type="Pfam" id="PF21107">
    <property type="entry name" value="STPRs"/>
    <property type="match status" value="2"/>
</dbReference>
<gene>
    <name evidence="3" type="ORF">HERILL_LOCUS9612</name>
</gene>
<accession>A0A7R8YV42</accession>
<evidence type="ECO:0000259" key="2">
    <source>
        <dbReference type="Pfam" id="PF21107"/>
    </source>
</evidence>
<dbReference type="EMBL" id="LR899012">
    <property type="protein sequence ID" value="CAD7086872.1"/>
    <property type="molecule type" value="Genomic_DNA"/>
</dbReference>
<feature type="compositionally biased region" description="Basic and acidic residues" evidence="1">
    <location>
        <begin position="49"/>
        <end position="80"/>
    </location>
</feature>